<dbReference type="InterPro" id="IPR011053">
    <property type="entry name" value="Single_hybrid_motif"/>
</dbReference>
<reference evidence="2" key="1">
    <citation type="submission" date="2020-10" db="EMBL/GenBank/DDBJ databases">
        <title>Genome Sequence of ESBL Producing Zambian Clinical Strains.</title>
        <authorList>
            <person name="Shawa M."/>
            <person name="Furuta Y."/>
            <person name="Simbotwe M."/>
            <person name="Mulenga E."/>
            <person name="Mubanga M."/>
            <person name="Mulenga G."/>
            <person name="Kaile C."/>
            <person name="Zorigt T."/>
            <person name="Hang'ombe B."/>
            <person name="Higashi H."/>
        </authorList>
    </citation>
    <scope>NUCLEOTIDE SEQUENCE</scope>
    <source>
        <strain evidence="2">Zam_UTH_09</strain>
    </source>
</reference>
<evidence type="ECO:0000313" key="3">
    <source>
        <dbReference type="Proteomes" id="UP000655094"/>
    </source>
</evidence>
<dbReference type="InterPro" id="IPR026902">
    <property type="entry name" value="RnfC_N"/>
</dbReference>
<evidence type="ECO:0000259" key="1">
    <source>
        <dbReference type="Pfam" id="PF13375"/>
    </source>
</evidence>
<dbReference type="EMBL" id="BNFF01000001">
    <property type="protein sequence ID" value="GHK56886.1"/>
    <property type="molecule type" value="Genomic_DNA"/>
</dbReference>
<accession>A0A919HY85</accession>
<gene>
    <name evidence="2" type="ORF">KPZU09_66220</name>
</gene>
<dbReference type="SUPFAM" id="SSF51230">
    <property type="entry name" value="Single hybrid motif"/>
    <property type="match status" value="1"/>
</dbReference>
<evidence type="ECO:0000313" key="2">
    <source>
        <dbReference type="EMBL" id="GHK56886.1"/>
    </source>
</evidence>
<dbReference type="Proteomes" id="UP000655094">
    <property type="component" value="Unassembled WGS sequence"/>
</dbReference>
<dbReference type="AlphaFoldDB" id="A0A919HY85"/>
<dbReference type="Gene3D" id="2.40.50.100">
    <property type="match status" value="1"/>
</dbReference>
<sequence>MEPEVACVTLPLRQHIGISAVPCVAPGERVTRGQLLADIPADALGAPVHASIDGQVSAITEQAITLVRG</sequence>
<proteinExistence type="predicted"/>
<comment type="caution">
    <text evidence="2">The sequence shown here is derived from an EMBL/GenBank/DDBJ whole genome shotgun (WGS) entry which is preliminary data.</text>
</comment>
<organism evidence="2 3">
    <name type="scientific">Klebsiella pneumoniae</name>
    <dbReference type="NCBI Taxonomy" id="573"/>
    <lineage>
        <taxon>Bacteria</taxon>
        <taxon>Pseudomonadati</taxon>
        <taxon>Pseudomonadota</taxon>
        <taxon>Gammaproteobacteria</taxon>
        <taxon>Enterobacterales</taxon>
        <taxon>Enterobacteriaceae</taxon>
        <taxon>Klebsiella/Raoultella group</taxon>
        <taxon>Klebsiella</taxon>
        <taxon>Klebsiella pneumoniae complex</taxon>
    </lineage>
</organism>
<protein>
    <recommendedName>
        <fullName evidence="1">RnfC Barrel sandwich hybrid domain-containing protein</fullName>
    </recommendedName>
</protein>
<dbReference type="Pfam" id="PF13375">
    <property type="entry name" value="RnfC_N"/>
    <property type="match status" value="1"/>
</dbReference>
<name>A0A919HY85_KLEPN</name>
<feature type="domain" description="RnfC Barrel sandwich hybrid" evidence="1">
    <location>
        <begin position="8"/>
        <end position="65"/>
    </location>
</feature>